<evidence type="ECO:0000313" key="3">
    <source>
        <dbReference type="EMBL" id="KST68659.1"/>
    </source>
</evidence>
<keyword evidence="4" id="KW-1185">Reference proteome</keyword>
<comment type="caution">
    <text evidence="3">The sequence shown here is derived from an EMBL/GenBank/DDBJ whole genome shotgun (WGS) entry which is preliminary data.</text>
</comment>
<dbReference type="EMBL" id="LMTZ01000054">
    <property type="protein sequence ID" value="KST68659.1"/>
    <property type="molecule type" value="Genomic_DNA"/>
</dbReference>
<reference evidence="3 4" key="1">
    <citation type="journal article" date="2015" name="Genome Announc.">
        <title>Draft Genome of the Euendolithic (true boring) Cyanobacterium Mastigocoleus testarum strain BC008.</title>
        <authorList>
            <person name="Guida B.S."/>
            <person name="Garcia-Pichel F."/>
        </authorList>
    </citation>
    <scope>NUCLEOTIDE SEQUENCE [LARGE SCALE GENOMIC DNA]</scope>
    <source>
        <strain evidence="3 4">BC008</strain>
    </source>
</reference>
<accession>A0A0V7ZVM5</accession>
<dbReference type="RefSeq" id="WP_027845380.1">
    <property type="nucleotide sequence ID" value="NZ_LMTZ01000054.1"/>
</dbReference>
<keyword evidence="1" id="KW-0175">Coiled coil</keyword>
<dbReference type="Proteomes" id="UP000053372">
    <property type="component" value="Unassembled WGS sequence"/>
</dbReference>
<evidence type="ECO:0000313" key="4">
    <source>
        <dbReference type="Proteomes" id="UP000053372"/>
    </source>
</evidence>
<sequence>MGKKCLIYGIEIPSTDWENTPASVKKLLEKLGHHIKQSDKELADLKAQQQELLEKMALHNIGMN</sequence>
<feature type="coiled-coil region" evidence="1">
    <location>
        <begin position="28"/>
        <end position="55"/>
    </location>
</feature>
<dbReference type="OrthoDB" id="451853at2"/>
<evidence type="ECO:0000313" key="2">
    <source>
        <dbReference type="EMBL" id="KST68518.1"/>
    </source>
</evidence>
<name>A0A0V7ZVM5_9CYAN</name>
<evidence type="ECO:0000256" key="1">
    <source>
        <dbReference type="SAM" id="Coils"/>
    </source>
</evidence>
<organism evidence="3 4">
    <name type="scientific">Mastigocoleus testarum BC008</name>
    <dbReference type="NCBI Taxonomy" id="371196"/>
    <lineage>
        <taxon>Bacteria</taxon>
        <taxon>Bacillati</taxon>
        <taxon>Cyanobacteriota</taxon>
        <taxon>Cyanophyceae</taxon>
        <taxon>Nostocales</taxon>
        <taxon>Hapalosiphonaceae</taxon>
        <taxon>Mastigocoleus</taxon>
    </lineage>
</organism>
<dbReference type="AlphaFoldDB" id="A0A0V7ZVM5"/>
<proteinExistence type="predicted"/>
<protein>
    <submittedName>
        <fullName evidence="3">Uncharacterized protein</fullName>
    </submittedName>
</protein>
<gene>
    <name evidence="2" type="ORF">BC008_01225</name>
    <name evidence="3" type="ORF">BC008_01500</name>
</gene>
<dbReference type="EMBL" id="LMTZ01000059">
    <property type="protein sequence ID" value="KST68518.1"/>
    <property type="molecule type" value="Genomic_DNA"/>
</dbReference>